<protein>
    <submittedName>
        <fullName evidence="6">ATP-binding protein</fullName>
    </submittedName>
</protein>
<feature type="transmembrane region" description="Helical" evidence="4">
    <location>
        <begin position="37"/>
        <end position="55"/>
    </location>
</feature>
<dbReference type="PANTHER" id="PTHR24421:SF61">
    <property type="entry name" value="OXYGEN SENSOR HISTIDINE KINASE NREB"/>
    <property type="match status" value="1"/>
</dbReference>
<dbReference type="EMBL" id="CP157390">
    <property type="protein sequence ID" value="XBM46928.1"/>
    <property type="molecule type" value="Genomic_DNA"/>
</dbReference>
<evidence type="ECO:0000256" key="1">
    <source>
        <dbReference type="ARBA" id="ARBA00022679"/>
    </source>
</evidence>
<feature type="transmembrane region" description="Helical" evidence="4">
    <location>
        <begin position="67"/>
        <end position="85"/>
    </location>
</feature>
<sequence length="388" mass="41484">MSRIQKERDRLLATTARTVGLTATVTALLCLSVPGTLPLPLYFASLVLLVCMGYAQFQLPALLRMRLWLWVIVVAGVALILIHLLPQHALAPSAVSAVGVIAAAAIPSVSVLGSTSRASIAQLVVAAVATVLATVSTLMVTGSRMTEALVFVVAGWVALTATGIWLSRTVPRTLKRISTMSRAYRVERQASETEARRRQGARLLHDTVLATLTLLAHSGVGVSVGALREQAAEDAALLRQLRLGFTPDPSRSGDYRLKPVEESTLGNTLESVKQRFRRMGLEVNWHGSGQVLLPSDILDAFLLALAECLENVRRHSGVNEAHVTITDDETTVRAMVTDSGVGFDVASIQEGRLGFTESIVARLRDVGGNARLFSSPGSGTTVVLEVPK</sequence>
<keyword evidence="2" id="KW-0418">Kinase</keyword>
<keyword evidence="6" id="KW-0547">Nucleotide-binding</keyword>
<dbReference type="PANTHER" id="PTHR24421">
    <property type="entry name" value="NITRATE/NITRITE SENSOR PROTEIN NARX-RELATED"/>
    <property type="match status" value="1"/>
</dbReference>
<dbReference type="InterPro" id="IPR036890">
    <property type="entry name" value="HATPase_C_sf"/>
</dbReference>
<keyword evidence="4" id="KW-1133">Transmembrane helix</keyword>
<feature type="transmembrane region" description="Helical" evidence="4">
    <location>
        <begin position="120"/>
        <end position="142"/>
    </location>
</feature>
<gene>
    <name evidence="6" type="ORF">AAME72_12635</name>
</gene>
<dbReference type="RefSeq" id="WP_348786905.1">
    <property type="nucleotide sequence ID" value="NZ_CP157390.1"/>
</dbReference>
<keyword evidence="3" id="KW-0902">Two-component regulatory system</keyword>
<dbReference type="GO" id="GO:0000160">
    <property type="term" value="P:phosphorelay signal transduction system"/>
    <property type="evidence" value="ECO:0007669"/>
    <property type="project" value="UniProtKB-KW"/>
</dbReference>
<dbReference type="GO" id="GO:0005524">
    <property type="term" value="F:ATP binding"/>
    <property type="evidence" value="ECO:0007669"/>
    <property type="project" value="UniProtKB-KW"/>
</dbReference>
<dbReference type="InterPro" id="IPR003594">
    <property type="entry name" value="HATPase_dom"/>
</dbReference>
<dbReference type="Pfam" id="PF02518">
    <property type="entry name" value="HATPase_c"/>
    <property type="match status" value="1"/>
</dbReference>
<dbReference type="SUPFAM" id="SSF55874">
    <property type="entry name" value="ATPase domain of HSP90 chaperone/DNA topoisomerase II/histidine kinase"/>
    <property type="match status" value="1"/>
</dbReference>
<dbReference type="GO" id="GO:0016301">
    <property type="term" value="F:kinase activity"/>
    <property type="evidence" value="ECO:0007669"/>
    <property type="project" value="UniProtKB-KW"/>
</dbReference>
<keyword evidence="1" id="KW-0808">Transferase</keyword>
<keyword evidence="4" id="KW-0812">Transmembrane</keyword>
<dbReference type="AlphaFoldDB" id="A0AAU7GAC0"/>
<feature type="transmembrane region" description="Helical" evidence="4">
    <location>
        <begin position="148"/>
        <end position="166"/>
    </location>
</feature>
<evidence type="ECO:0000256" key="3">
    <source>
        <dbReference type="ARBA" id="ARBA00023012"/>
    </source>
</evidence>
<feature type="domain" description="Histidine kinase/HSP90-like ATPase" evidence="5">
    <location>
        <begin position="303"/>
        <end position="387"/>
    </location>
</feature>
<keyword evidence="4" id="KW-0472">Membrane</keyword>
<keyword evidence="6" id="KW-0067">ATP-binding</keyword>
<accession>A0AAU7GAC0</accession>
<dbReference type="InterPro" id="IPR050482">
    <property type="entry name" value="Sensor_HK_TwoCompSys"/>
</dbReference>
<evidence type="ECO:0000256" key="4">
    <source>
        <dbReference type="SAM" id="Phobius"/>
    </source>
</evidence>
<dbReference type="CDD" id="cd16917">
    <property type="entry name" value="HATPase_UhpB-NarQ-NarX-like"/>
    <property type="match status" value="1"/>
</dbReference>
<dbReference type="Gene3D" id="3.30.565.10">
    <property type="entry name" value="Histidine kinase-like ATPase, C-terminal domain"/>
    <property type="match status" value="1"/>
</dbReference>
<evidence type="ECO:0000259" key="5">
    <source>
        <dbReference type="Pfam" id="PF02518"/>
    </source>
</evidence>
<evidence type="ECO:0000313" key="6">
    <source>
        <dbReference type="EMBL" id="XBM46928.1"/>
    </source>
</evidence>
<proteinExistence type="predicted"/>
<evidence type="ECO:0000256" key="2">
    <source>
        <dbReference type="ARBA" id="ARBA00022777"/>
    </source>
</evidence>
<feature type="transmembrane region" description="Helical" evidence="4">
    <location>
        <begin position="91"/>
        <end position="113"/>
    </location>
</feature>
<reference evidence="6" key="1">
    <citation type="submission" date="2024-05" db="EMBL/GenBank/DDBJ databases">
        <title>The Natural Products Discovery Center: Release of the First 8490 Sequenced Strains for Exploring Actinobacteria Biosynthetic Diversity.</title>
        <authorList>
            <person name="Kalkreuter E."/>
            <person name="Kautsar S.A."/>
            <person name="Yang D."/>
            <person name="Bader C.D."/>
            <person name="Teijaro C.N."/>
            <person name="Fluegel L."/>
            <person name="Davis C.M."/>
            <person name="Simpson J.R."/>
            <person name="Lauterbach L."/>
            <person name="Steele A.D."/>
            <person name="Gui C."/>
            <person name="Meng S."/>
            <person name="Li G."/>
            <person name="Viehrig K."/>
            <person name="Ye F."/>
            <person name="Su P."/>
            <person name="Kiefer A.F."/>
            <person name="Nichols A."/>
            <person name="Cepeda A.J."/>
            <person name="Yan W."/>
            <person name="Fan B."/>
            <person name="Jiang Y."/>
            <person name="Adhikari A."/>
            <person name="Zheng C.-J."/>
            <person name="Schuster L."/>
            <person name="Cowan T.M."/>
            <person name="Smanski M.J."/>
            <person name="Chevrette M.G."/>
            <person name="de Carvalho L.P.S."/>
            <person name="Shen B."/>
        </authorList>
    </citation>
    <scope>NUCLEOTIDE SEQUENCE</scope>
    <source>
        <strain evidence="6">NPDC080035</strain>
    </source>
</reference>
<organism evidence="6">
    <name type="scientific">Leifsonia sp. NPDC080035</name>
    <dbReference type="NCBI Taxonomy" id="3143936"/>
    <lineage>
        <taxon>Bacteria</taxon>
        <taxon>Bacillati</taxon>
        <taxon>Actinomycetota</taxon>
        <taxon>Actinomycetes</taxon>
        <taxon>Micrococcales</taxon>
        <taxon>Microbacteriaceae</taxon>
        <taxon>Leifsonia</taxon>
    </lineage>
</organism>
<name>A0AAU7GAC0_9MICO</name>